<dbReference type="GO" id="GO:0046872">
    <property type="term" value="F:metal ion binding"/>
    <property type="evidence" value="ECO:0007669"/>
    <property type="project" value="UniProtKB-KW"/>
</dbReference>
<dbReference type="PANTHER" id="PTHR30600">
    <property type="entry name" value="CYTOCHROME C PEROXIDASE-RELATED"/>
    <property type="match status" value="1"/>
</dbReference>
<keyword evidence="3 7" id="KW-0479">Metal-binding</keyword>
<dbReference type="PROSITE" id="PS51007">
    <property type="entry name" value="CYTC"/>
    <property type="match status" value="1"/>
</dbReference>
<organism evidence="9 10">
    <name type="scientific">Scytonema millei VB511283</name>
    <dbReference type="NCBI Taxonomy" id="1245923"/>
    <lineage>
        <taxon>Bacteria</taxon>
        <taxon>Bacillati</taxon>
        <taxon>Cyanobacteriota</taxon>
        <taxon>Cyanophyceae</taxon>
        <taxon>Nostocales</taxon>
        <taxon>Scytonemataceae</taxon>
        <taxon>Scytonema</taxon>
    </lineage>
</organism>
<accession>A0A9X5I4U8</accession>
<dbReference type="Proteomes" id="UP000031532">
    <property type="component" value="Unassembled WGS sequence"/>
</dbReference>
<dbReference type="RefSeq" id="WP_132867115.1">
    <property type="nucleotide sequence ID" value="NZ_JTJC03000004.1"/>
</dbReference>
<evidence type="ECO:0000256" key="5">
    <source>
        <dbReference type="ARBA" id="ARBA00023002"/>
    </source>
</evidence>
<reference evidence="9 10" key="1">
    <citation type="journal article" date="2015" name="Genome Announc.">
        <title>Draft Genome Sequence of the Terrestrial Cyanobacterium Scytonema millei VB511283, Isolated from Eastern India.</title>
        <authorList>
            <person name="Sen D."/>
            <person name="Chandrababunaidu M.M."/>
            <person name="Singh D."/>
            <person name="Sanghi N."/>
            <person name="Ghorai A."/>
            <person name="Mishra G.P."/>
            <person name="Madduluri M."/>
            <person name="Adhikary S.P."/>
            <person name="Tripathy S."/>
        </authorList>
    </citation>
    <scope>NUCLEOTIDE SEQUENCE [LARGE SCALE GENOMIC DNA]</scope>
    <source>
        <strain evidence="9 10">VB511283</strain>
    </source>
</reference>
<feature type="domain" description="Cytochrome c" evidence="8">
    <location>
        <begin position="287"/>
        <end position="418"/>
    </location>
</feature>
<dbReference type="InterPro" id="IPR009056">
    <property type="entry name" value="Cyt_c-like_dom"/>
</dbReference>
<dbReference type="SUPFAM" id="SSF46626">
    <property type="entry name" value="Cytochrome c"/>
    <property type="match status" value="2"/>
</dbReference>
<keyword evidence="9" id="KW-0575">Peroxidase</keyword>
<comment type="caution">
    <text evidence="9">The sequence shown here is derived from an EMBL/GenBank/DDBJ whole genome shotgun (WGS) entry which is preliminary data.</text>
</comment>
<dbReference type="Pfam" id="PF03150">
    <property type="entry name" value="CCP_MauG"/>
    <property type="match status" value="1"/>
</dbReference>
<proteinExistence type="predicted"/>
<dbReference type="AlphaFoldDB" id="A0A9X5I4U8"/>
<dbReference type="GO" id="GO:0004130">
    <property type="term" value="F:cytochrome-c peroxidase activity"/>
    <property type="evidence" value="ECO:0007669"/>
    <property type="project" value="TreeGrafter"/>
</dbReference>
<evidence type="ECO:0000256" key="6">
    <source>
        <dbReference type="ARBA" id="ARBA00023004"/>
    </source>
</evidence>
<evidence type="ECO:0000256" key="4">
    <source>
        <dbReference type="ARBA" id="ARBA00022729"/>
    </source>
</evidence>
<evidence type="ECO:0000256" key="2">
    <source>
        <dbReference type="ARBA" id="ARBA00022617"/>
    </source>
</evidence>
<sequence length="451" mass="49764">MKFYCLLLRLLGILLFTLVLILCGVGFDYALNTSLAASPDKPTTDLSSQLKQILVSAAPSNQGLNYFILPDSSEIDRIPADPNNPLTPEKIRLGQFLFHETALSINPLNPKNWQQSSCASCHIAQAGFRSNLAQGLGVGGLGFNKLRHRDPDISSVQIDKQNILAPSVLNSAYQEVKLWDGRLGVAGPNAKEPVIQSNDVNRFKLHGLETQPIDGLTFHRLGTAAIASIPEYQELFAKAFPDRPYVGADVEDTKRAGLAIAAYERTLLANQAPFQKWLKGDPNAMSEKELRGAKVFFSSSCVQCHTGANLALTDFRAVGFADHPEEWSGLNLGRGAITKRASDDFKFKVPQLYNLADSSPYGHGASFNTLREVVEYFNRAEPQKLEALYAGNLSVWFRPLNLTQDRVNDLTAFLETGLRDPNLTRYVPERLPSGLCFPNNDPLSRKQLNCD</sequence>
<dbReference type="GO" id="GO:0009055">
    <property type="term" value="F:electron transfer activity"/>
    <property type="evidence" value="ECO:0007669"/>
    <property type="project" value="InterPro"/>
</dbReference>
<dbReference type="GO" id="GO:0020037">
    <property type="term" value="F:heme binding"/>
    <property type="evidence" value="ECO:0007669"/>
    <property type="project" value="InterPro"/>
</dbReference>
<comment type="subcellular location">
    <subcellularLocation>
        <location evidence="1">Cell envelope</location>
    </subcellularLocation>
</comment>
<keyword evidence="10" id="KW-1185">Reference proteome</keyword>
<dbReference type="OrthoDB" id="9772811at2"/>
<evidence type="ECO:0000259" key="8">
    <source>
        <dbReference type="PROSITE" id="PS51007"/>
    </source>
</evidence>
<dbReference type="GO" id="GO:0030313">
    <property type="term" value="C:cell envelope"/>
    <property type="evidence" value="ECO:0007669"/>
    <property type="project" value="UniProtKB-SubCell"/>
</dbReference>
<gene>
    <name evidence="9" type="ORF">QH73_0015115</name>
</gene>
<dbReference type="InterPro" id="IPR051395">
    <property type="entry name" value="Cytochrome_c_Peroxidase/MauG"/>
</dbReference>
<evidence type="ECO:0000256" key="1">
    <source>
        <dbReference type="ARBA" id="ARBA00004196"/>
    </source>
</evidence>
<dbReference type="InterPro" id="IPR036909">
    <property type="entry name" value="Cyt_c-like_dom_sf"/>
</dbReference>
<dbReference type="Gene3D" id="1.10.760.10">
    <property type="entry name" value="Cytochrome c-like domain"/>
    <property type="match status" value="2"/>
</dbReference>
<dbReference type="InterPro" id="IPR004852">
    <property type="entry name" value="Di-haem_cyt_c_peroxidsae"/>
</dbReference>
<name>A0A9X5I4U8_9CYAN</name>
<evidence type="ECO:0000313" key="9">
    <source>
        <dbReference type="EMBL" id="NHC35968.1"/>
    </source>
</evidence>
<evidence type="ECO:0000256" key="7">
    <source>
        <dbReference type="PROSITE-ProRule" id="PRU00433"/>
    </source>
</evidence>
<keyword evidence="5" id="KW-0560">Oxidoreductase</keyword>
<protein>
    <submittedName>
        <fullName evidence="9">Cytochrome C peroxidase</fullName>
    </submittedName>
</protein>
<keyword evidence="4" id="KW-0732">Signal</keyword>
<dbReference type="PANTHER" id="PTHR30600:SF10">
    <property type="entry name" value="BLL6722 PROTEIN"/>
    <property type="match status" value="1"/>
</dbReference>
<dbReference type="EMBL" id="JTJC03000004">
    <property type="protein sequence ID" value="NHC35968.1"/>
    <property type="molecule type" value="Genomic_DNA"/>
</dbReference>
<evidence type="ECO:0000256" key="3">
    <source>
        <dbReference type="ARBA" id="ARBA00022723"/>
    </source>
</evidence>
<evidence type="ECO:0000313" key="10">
    <source>
        <dbReference type="Proteomes" id="UP000031532"/>
    </source>
</evidence>
<keyword evidence="2 7" id="KW-0349">Heme</keyword>
<keyword evidence="6 7" id="KW-0408">Iron</keyword>